<dbReference type="PANTHER" id="PTHR33055">
    <property type="entry name" value="TRANSPOSASE FOR INSERTION SEQUENCE ELEMENT IS1111A"/>
    <property type="match status" value="1"/>
</dbReference>
<sequence>MAAKTSPAGADDLAEAAEAAFRQHKDAEIIMSFPGLGPLLGARVLAEIGDDKKRFADARVLKAYAGSAPITRASGKKRYAGRRHGKNDRLLHAGCLWAFASLWNSPGANAHDQRRRERGEWHDASALRDLFSRMLGQLFHFLKNPCPAR</sequence>
<evidence type="ECO:0000313" key="2">
    <source>
        <dbReference type="EMBL" id="GGY11355.1"/>
    </source>
</evidence>
<dbReference type="InterPro" id="IPR003346">
    <property type="entry name" value="Transposase_20"/>
</dbReference>
<organism evidence="2 3">
    <name type="scientific">Streptomyces hiroshimensis</name>
    <dbReference type="NCBI Taxonomy" id="66424"/>
    <lineage>
        <taxon>Bacteria</taxon>
        <taxon>Bacillati</taxon>
        <taxon>Actinomycetota</taxon>
        <taxon>Actinomycetes</taxon>
        <taxon>Kitasatosporales</taxon>
        <taxon>Streptomycetaceae</taxon>
        <taxon>Streptomyces</taxon>
    </lineage>
</organism>
<dbReference type="Pfam" id="PF02371">
    <property type="entry name" value="Transposase_20"/>
    <property type="match status" value="1"/>
</dbReference>
<dbReference type="InterPro" id="IPR047650">
    <property type="entry name" value="Transpos_IS110"/>
</dbReference>
<reference evidence="3" key="1">
    <citation type="journal article" date="2019" name="Int. J. Syst. Evol. Microbiol.">
        <title>The Global Catalogue of Microorganisms (GCM) 10K type strain sequencing project: providing services to taxonomists for standard genome sequencing and annotation.</title>
        <authorList>
            <consortium name="The Broad Institute Genomics Platform"/>
            <consortium name="The Broad Institute Genome Sequencing Center for Infectious Disease"/>
            <person name="Wu L."/>
            <person name="Ma J."/>
        </authorList>
    </citation>
    <scope>NUCLEOTIDE SEQUENCE [LARGE SCALE GENOMIC DNA]</scope>
    <source>
        <strain evidence="3">JCM 4586</strain>
    </source>
</reference>
<proteinExistence type="predicted"/>
<evidence type="ECO:0000259" key="1">
    <source>
        <dbReference type="Pfam" id="PF02371"/>
    </source>
</evidence>
<name>A0ABQ2ZFP6_9ACTN</name>
<evidence type="ECO:0000313" key="3">
    <source>
        <dbReference type="Proteomes" id="UP000659223"/>
    </source>
</evidence>
<feature type="domain" description="Transposase IS116/IS110/IS902 C-terminal" evidence="1">
    <location>
        <begin position="27"/>
        <end position="102"/>
    </location>
</feature>
<keyword evidence="3" id="KW-1185">Reference proteome</keyword>
<gene>
    <name evidence="2" type="ORF">GCM10010324_67570</name>
</gene>
<dbReference type="Proteomes" id="UP000659223">
    <property type="component" value="Unassembled WGS sequence"/>
</dbReference>
<protein>
    <recommendedName>
        <fullName evidence="1">Transposase IS116/IS110/IS902 C-terminal domain-containing protein</fullName>
    </recommendedName>
</protein>
<dbReference type="EMBL" id="BMUT01000025">
    <property type="protein sequence ID" value="GGY11355.1"/>
    <property type="molecule type" value="Genomic_DNA"/>
</dbReference>
<comment type="caution">
    <text evidence="2">The sequence shown here is derived from an EMBL/GenBank/DDBJ whole genome shotgun (WGS) entry which is preliminary data.</text>
</comment>
<accession>A0ABQ2ZFP6</accession>
<dbReference type="PANTHER" id="PTHR33055:SF3">
    <property type="entry name" value="PUTATIVE TRANSPOSASE FOR IS117-RELATED"/>
    <property type="match status" value="1"/>
</dbReference>